<dbReference type="Proteomes" id="UP000034235">
    <property type="component" value="Unassembled WGS sequence"/>
</dbReference>
<dbReference type="GO" id="GO:0003723">
    <property type="term" value="F:RNA binding"/>
    <property type="evidence" value="ECO:0007669"/>
    <property type="project" value="InterPro"/>
</dbReference>
<feature type="domain" description="R3H" evidence="1">
    <location>
        <begin position="89"/>
        <end position="154"/>
    </location>
</feature>
<name>A0A0G0JV13_9BACT</name>
<dbReference type="PATRIC" id="fig|1618422.5.peg.471"/>
<dbReference type="SMART" id="SM00393">
    <property type="entry name" value="R3H"/>
    <property type="match status" value="1"/>
</dbReference>
<dbReference type="InterPro" id="IPR039247">
    <property type="entry name" value="KhpB"/>
</dbReference>
<dbReference type="Pfam" id="PF13083">
    <property type="entry name" value="KH_KhpA-B"/>
    <property type="match status" value="1"/>
</dbReference>
<accession>A0A0G0JV13</accession>
<dbReference type="EMBL" id="LBUP01000002">
    <property type="protein sequence ID" value="KKQ66915.1"/>
    <property type="molecule type" value="Genomic_DNA"/>
</dbReference>
<dbReference type="PANTHER" id="PTHR35800">
    <property type="entry name" value="PROTEIN JAG"/>
    <property type="match status" value="1"/>
</dbReference>
<protein>
    <submittedName>
        <fullName evidence="2">Single-stranded nucleic acid binding R3H domain protein</fullName>
    </submittedName>
</protein>
<dbReference type="SUPFAM" id="SSF82708">
    <property type="entry name" value="R3H domain"/>
    <property type="match status" value="1"/>
</dbReference>
<reference evidence="2 3" key="1">
    <citation type="journal article" date="2015" name="Nature">
        <title>rRNA introns, odd ribosomes, and small enigmatic genomes across a large radiation of phyla.</title>
        <authorList>
            <person name="Brown C.T."/>
            <person name="Hug L.A."/>
            <person name="Thomas B.C."/>
            <person name="Sharon I."/>
            <person name="Castelle C.J."/>
            <person name="Singh A."/>
            <person name="Wilkins M.J."/>
            <person name="Williams K.H."/>
            <person name="Banfield J.F."/>
        </authorList>
    </citation>
    <scope>NUCLEOTIDE SEQUENCE [LARGE SCALE GENOMIC DNA]</scope>
</reference>
<dbReference type="Pfam" id="PF01424">
    <property type="entry name" value="R3H"/>
    <property type="match status" value="1"/>
</dbReference>
<dbReference type="InterPro" id="IPR015946">
    <property type="entry name" value="KH_dom-like_a/b"/>
</dbReference>
<evidence type="ECO:0000259" key="1">
    <source>
        <dbReference type="PROSITE" id="PS51061"/>
    </source>
</evidence>
<evidence type="ECO:0000313" key="2">
    <source>
        <dbReference type="EMBL" id="KKQ66915.1"/>
    </source>
</evidence>
<dbReference type="InterPro" id="IPR001374">
    <property type="entry name" value="R3H_dom"/>
</dbReference>
<dbReference type="Gene3D" id="3.30.300.20">
    <property type="match status" value="1"/>
</dbReference>
<gene>
    <name evidence="2" type="ORF">US86_C0002G0032</name>
</gene>
<dbReference type="Gene3D" id="3.30.1370.50">
    <property type="entry name" value="R3H-like domain"/>
    <property type="match status" value="1"/>
</dbReference>
<dbReference type="CDD" id="cd02644">
    <property type="entry name" value="R3H_jag"/>
    <property type="match status" value="1"/>
</dbReference>
<dbReference type="PROSITE" id="PS51061">
    <property type="entry name" value="R3H"/>
    <property type="match status" value="1"/>
</dbReference>
<comment type="caution">
    <text evidence="2">The sequence shown here is derived from an EMBL/GenBank/DDBJ whole genome shotgun (WGS) entry which is preliminary data.</text>
</comment>
<dbReference type="InterPro" id="IPR034079">
    <property type="entry name" value="R3H_KhpB"/>
</dbReference>
<dbReference type="AlphaFoldDB" id="A0A0G0JV13"/>
<organism evidence="2 3">
    <name type="scientific">Candidatus Daviesbacteria bacterium GW2011_GWA2_38_24</name>
    <dbReference type="NCBI Taxonomy" id="1618422"/>
    <lineage>
        <taxon>Bacteria</taxon>
        <taxon>Candidatus Daviesiibacteriota</taxon>
    </lineage>
</organism>
<sequence length="154" mass="17515">MLESKVSEILENILGLLNLEGSFEVAEEEELINVSIETEDAGRLIGRQGETLSALQLLVNQILSRQIQLEGDESLKFKKVIIDVSNWRKQKEDDLASRTQKWIEQVKQSGEPLELEPMPAWQRRVVHLEVEKAEGVTSESTGEGEERHLIIKKI</sequence>
<evidence type="ECO:0000313" key="3">
    <source>
        <dbReference type="Proteomes" id="UP000034235"/>
    </source>
</evidence>
<dbReference type="CDD" id="cd02414">
    <property type="entry name" value="KH-II_Jag"/>
    <property type="match status" value="1"/>
</dbReference>
<dbReference type="InterPro" id="IPR036867">
    <property type="entry name" value="R3H_dom_sf"/>
</dbReference>
<proteinExistence type="predicted"/>
<dbReference type="InterPro" id="IPR038008">
    <property type="entry name" value="Jag_KH"/>
</dbReference>
<dbReference type="PANTHER" id="PTHR35800:SF1">
    <property type="entry name" value="RNA-BINDING PROTEIN KHPB"/>
    <property type="match status" value="1"/>
</dbReference>